<protein>
    <submittedName>
        <fullName evidence="1">Uncharacterized protein</fullName>
    </submittedName>
</protein>
<evidence type="ECO:0000313" key="1">
    <source>
        <dbReference type="EMBL" id="GMQ61196.1"/>
    </source>
</evidence>
<dbReference type="EMBL" id="BTPU01000005">
    <property type="protein sequence ID" value="GMQ61196.1"/>
    <property type="molecule type" value="Genomic_DNA"/>
</dbReference>
<evidence type="ECO:0000313" key="2">
    <source>
        <dbReference type="Proteomes" id="UP001374599"/>
    </source>
</evidence>
<sequence>MDYLQEVKLRLDITDTSEDDKLNSYINQYLEEILNYCNIKEFPQGLNYTLVDIVVDIYNNSRKGSYLGNLSSESQGDRSINYQSYNKLTGAGGSDFIKNYAKKLNRYRKIKMR</sequence>
<gene>
    <name evidence="1" type="ORF">AN2V17_04240</name>
</gene>
<accession>A0ACB5UE32</accession>
<organism evidence="1 2">
    <name type="scientific">Vallitalea maricola</name>
    <dbReference type="NCBI Taxonomy" id="3074433"/>
    <lineage>
        <taxon>Bacteria</taxon>
        <taxon>Bacillati</taxon>
        <taxon>Bacillota</taxon>
        <taxon>Clostridia</taxon>
        <taxon>Lachnospirales</taxon>
        <taxon>Vallitaleaceae</taxon>
        <taxon>Vallitalea</taxon>
    </lineage>
</organism>
<name>A0ACB5UE32_9FIRM</name>
<comment type="caution">
    <text evidence="1">The sequence shown here is derived from an EMBL/GenBank/DDBJ whole genome shotgun (WGS) entry which is preliminary data.</text>
</comment>
<reference evidence="1" key="1">
    <citation type="submission" date="2023-09" db="EMBL/GenBank/DDBJ databases">
        <title>Vallitalea sediminicola and Vallitalea maricola sp. nov., anaerobic bacteria isolated from marine sediment.</title>
        <authorList>
            <person name="Hirano S."/>
            <person name="Maeda A."/>
            <person name="Terahara T."/>
            <person name="Mori K."/>
            <person name="Hamada M."/>
            <person name="Matsumoto R."/>
            <person name="Kobayashi T."/>
        </authorList>
    </citation>
    <scope>NUCLEOTIDE SEQUENCE</scope>
    <source>
        <strain evidence="1">AN17-2</strain>
    </source>
</reference>
<dbReference type="Proteomes" id="UP001374599">
    <property type="component" value="Unassembled WGS sequence"/>
</dbReference>
<proteinExistence type="predicted"/>
<keyword evidence="2" id="KW-1185">Reference proteome</keyword>